<dbReference type="GO" id="GO:0004222">
    <property type="term" value="F:metalloendopeptidase activity"/>
    <property type="evidence" value="ECO:0007669"/>
    <property type="project" value="TreeGrafter"/>
</dbReference>
<protein>
    <submittedName>
        <fullName evidence="2">Glycyl-glycine endopeptidase ALE-1</fullName>
        <ecNumber evidence="2">3.4.24.75</ecNumber>
    </submittedName>
</protein>
<name>A0A379JM64_9NOCA</name>
<evidence type="ECO:0000259" key="1">
    <source>
        <dbReference type="Pfam" id="PF01551"/>
    </source>
</evidence>
<dbReference type="InterPro" id="IPR050570">
    <property type="entry name" value="Cell_wall_metabolism_enzyme"/>
</dbReference>
<keyword evidence="3" id="KW-1185">Reference proteome</keyword>
<dbReference type="EC" id="3.4.24.75" evidence="2"/>
<evidence type="ECO:0000313" key="3">
    <source>
        <dbReference type="Proteomes" id="UP000255467"/>
    </source>
</evidence>
<keyword evidence="2" id="KW-0378">Hydrolase</keyword>
<dbReference type="EMBL" id="UGRY01000007">
    <property type="protein sequence ID" value="SUD49444.1"/>
    <property type="molecule type" value="Genomic_DNA"/>
</dbReference>
<gene>
    <name evidence="2" type="ORF">NCTC1934_06798</name>
</gene>
<evidence type="ECO:0000313" key="2">
    <source>
        <dbReference type="EMBL" id="SUD49444.1"/>
    </source>
</evidence>
<accession>A0A379JM64</accession>
<dbReference type="CDD" id="cd12797">
    <property type="entry name" value="M23_peptidase"/>
    <property type="match status" value="1"/>
</dbReference>
<dbReference type="InterPro" id="IPR011055">
    <property type="entry name" value="Dup_hybrid_motif"/>
</dbReference>
<sequence>MSLHRETSGSLSVQDLLGAVGAGTSTSHRADSASGGYVRAVAGVAVAAGALLTTVAQLAPAAAVAAPPTPVDEADPVADPVPLDIHSAPELLQAAVDATVAAVTNQMPPAPTETAPPAEPAPAPAAAPFGLAGLPAEIATPLAQAEQTIKQLQQQFAPAAPAPAPFIAAPAVLPVGGQISSGFGSRWGAFHYGVDIADALGTPIHSALGGTVVEAGPADGFGLWVRVLQDDGTTAVYGHVNDIYVAEGQRVNAGDVIATVGNRGQSTGPHLHLEIWDQHGNKIDPVSWLAAKGVLMEQHWGAH</sequence>
<dbReference type="Pfam" id="PF01551">
    <property type="entry name" value="Peptidase_M23"/>
    <property type="match status" value="1"/>
</dbReference>
<dbReference type="STRING" id="1406858.GCA_000710895_04119"/>
<dbReference type="PANTHER" id="PTHR21666:SF270">
    <property type="entry name" value="MUREIN HYDROLASE ACTIVATOR ENVC"/>
    <property type="match status" value="1"/>
</dbReference>
<feature type="domain" description="M23ase beta-sheet core" evidence="1">
    <location>
        <begin position="190"/>
        <end position="285"/>
    </location>
</feature>
<dbReference type="SUPFAM" id="SSF51261">
    <property type="entry name" value="Duplicated hybrid motif"/>
    <property type="match status" value="1"/>
</dbReference>
<organism evidence="2 3">
    <name type="scientific">Nocardia otitidiscaviarum</name>
    <dbReference type="NCBI Taxonomy" id="1823"/>
    <lineage>
        <taxon>Bacteria</taxon>
        <taxon>Bacillati</taxon>
        <taxon>Actinomycetota</taxon>
        <taxon>Actinomycetes</taxon>
        <taxon>Mycobacteriales</taxon>
        <taxon>Nocardiaceae</taxon>
        <taxon>Nocardia</taxon>
    </lineage>
</organism>
<dbReference type="PANTHER" id="PTHR21666">
    <property type="entry name" value="PEPTIDASE-RELATED"/>
    <property type="match status" value="1"/>
</dbReference>
<dbReference type="InterPro" id="IPR016047">
    <property type="entry name" value="M23ase_b-sheet_dom"/>
</dbReference>
<dbReference type="AlphaFoldDB" id="A0A379JM64"/>
<reference evidence="2 3" key="1">
    <citation type="submission" date="2018-06" db="EMBL/GenBank/DDBJ databases">
        <authorList>
            <consortium name="Pathogen Informatics"/>
            <person name="Doyle S."/>
        </authorList>
    </citation>
    <scope>NUCLEOTIDE SEQUENCE [LARGE SCALE GENOMIC DNA]</scope>
    <source>
        <strain evidence="2 3">NCTC1934</strain>
    </source>
</reference>
<dbReference type="RefSeq" id="WP_051037994.1">
    <property type="nucleotide sequence ID" value="NZ_UGRY01000007.1"/>
</dbReference>
<dbReference type="Proteomes" id="UP000255467">
    <property type="component" value="Unassembled WGS sequence"/>
</dbReference>
<proteinExistence type="predicted"/>
<dbReference type="Gene3D" id="2.70.70.10">
    <property type="entry name" value="Glucose Permease (Domain IIA)"/>
    <property type="match status" value="1"/>
</dbReference>